<gene>
    <name evidence="2" type="ORF">Ga0061067_102310</name>
</gene>
<dbReference type="Gene3D" id="3.40.50.10330">
    <property type="entry name" value="Probable inorganic polyphosphate/atp-NAD kinase, domain 1"/>
    <property type="match status" value="1"/>
</dbReference>
<dbReference type="Pfam" id="PF00781">
    <property type="entry name" value="DAGK_cat"/>
    <property type="match status" value="1"/>
</dbReference>
<dbReference type="RefSeq" id="WP_055454573.1">
    <property type="nucleotide sequence ID" value="NZ_CYHE01000002.1"/>
</dbReference>
<dbReference type="InterPro" id="IPR004363">
    <property type="entry name" value="Methylgl_synth"/>
</dbReference>
<accession>A0A0K6HQX5</accession>
<sequence length="303" mass="32674">MRVTALLNRDGGTLKTADIQAVCSLIETEFSAAGHEVRCIVTSSARLQDNLKRIADDPAAEVILAGGGDGTISAAAAMAYRSGKVLGVLPAGTMNLFARSLAIPLPLDRAIAALAKAEVVRSDIGLMNGRPFVHQFSLGLQAQMIRERDKAEHASRLAKMWGSFRAFLRSTFRPFSFRAKLRTGSEVRRGRFSIIAVSNNVYGEGTLPYAARLDEGVLGVYSVRRLTSLETTLLAADLARGAWRSNANLMYDRAREVEVELSPSMRRKIGVLDGELIDLPLKITVKIEPQALAVLRPAAAGAA</sequence>
<dbReference type="PANTHER" id="PTHR30492">
    <property type="entry name" value="METHYLGLYOXAL SYNTHASE"/>
    <property type="match status" value="1"/>
</dbReference>
<proteinExistence type="predicted"/>
<evidence type="ECO:0000313" key="2">
    <source>
        <dbReference type="EMBL" id="CUA93246.1"/>
    </source>
</evidence>
<dbReference type="Proteomes" id="UP000183900">
    <property type="component" value="Unassembled WGS sequence"/>
</dbReference>
<organism evidence="2 3">
    <name type="scientific">Pannonibacter indicus</name>
    <dbReference type="NCBI Taxonomy" id="466044"/>
    <lineage>
        <taxon>Bacteria</taxon>
        <taxon>Pseudomonadati</taxon>
        <taxon>Pseudomonadota</taxon>
        <taxon>Alphaproteobacteria</taxon>
        <taxon>Hyphomicrobiales</taxon>
        <taxon>Stappiaceae</taxon>
        <taxon>Pannonibacter</taxon>
    </lineage>
</organism>
<keyword evidence="2" id="KW-0808">Transferase</keyword>
<dbReference type="Gene3D" id="2.60.200.40">
    <property type="match status" value="1"/>
</dbReference>
<dbReference type="PROSITE" id="PS50146">
    <property type="entry name" value="DAGK"/>
    <property type="match status" value="1"/>
</dbReference>
<dbReference type="InterPro" id="IPR016064">
    <property type="entry name" value="NAD/diacylglycerol_kinase_sf"/>
</dbReference>
<dbReference type="InterPro" id="IPR017438">
    <property type="entry name" value="ATP-NAD_kinase_N"/>
</dbReference>
<dbReference type="SMART" id="SM00046">
    <property type="entry name" value="DAGKc"/>
    <property type="match status" value="1"/>
</dbReference>
<reference evidence="3" key="1">
    <citation type="submission" date="2015-08" db="EMBL/GenBank/DDBJ databases">
        <authorList>
            <person name="Varghese N."/>
        </authorList>
    </citation>
    <scope>NUCLEOTIDE SEQUENCE [LARGE SCALE GENOMIC DNA]</scope>
    <source>
        <strain evidence="3">DSM 23407</strain>
    </source>
</reference>
<dbReference type="EMBL" id="CYHE01000002">
    <property type="protein sequence ID" value="CUA93246.1"/>
    <property type="molecule type" value="Genomic_DNA"/>
</dbReference>
<dbReference type="GO" id="GO:0008929">
    <property type="term" value="F:methylglyoxal synthase activity"/>
    <property type="evidence" value="ECO:0007669"/>
    <property type="project" value="InterPro"/>
</dbReference>
<dbReference type="GO" id="GO:0005829">
    <property type="term" value="C:cytosol"/>
    <property type="evidence" value="ECO:0007669"/>
    <property type="project" value="TreeGrafter"/>
</dbReference>
<dbReference type="AlphaFoldDB" id="A0A0K6HQX5"/>
<keyword evidence="3" id="KW-1185">Reference proteome</keyword>
<evidence type="ECO:0000259" key="1">
    <source>
        <dbReference type="PROSITE" id="PS50146"/>
    </source>
</evidence>
<dbReference type="SUPFAM" id="SSF111331">
    <property type="entry name" value="NAD kinase/diacylglycerol kinase-like"/>
    <property type="match status" value="1"/>
</dbReference>
<dbReference type="GO" id="GO:0016301">
    <property type="term" value="F:kinase activity"/>
    <property type="evidence" value="ECO:0007669"/>
    <property type="project" value="UniProtKB-KW"/>
</dbReference>
<protein>
    <submittedName>
        <fullName evidence="2">Diacylglycerol kinase family enzyme</fullName>
    </submittedName>
</protein>
<dbReference type="OrthoDB" id="9815110at2"/>
<dbReference type="PANTHER" id="PTHR30492:SF0">
    <property type="entry name" value="METHYLGLYOXAL SYNTHASE"/>
    <property type="match status" value="1"/>
</dbReference>
<evidence type="ECO:0000313" key="3">
    <source>
        <dbReference type="Proteomes" id="UP000183900"/>
    </source>
</evidence>
<feature type="domain" description="DAGKc" evidence="1">
    <location>
        <begin position="1"/>
        <end position="131"/>
    </location>
</feature>
<dbReference type="InterPro" id="IPR045540">
    <property type="entry name" value="YegS/DAGK_C"/>
</dbReference>
<dbReference type="Pfam" id="PF19279">
    <property type="entry name" value="YegS_C"/>
    <property type="match status" value="1"/>
</dbReference>
<dbReference type="InterPro" id="IPR001206">
    <property type="entry name" value="Diacylglycerol_kinase_cat_dom"/>
</dbReference>
<dbReference type="GO" id="GO:0019242">
    <property type="term" value="P:methylglyoxal biosynthetic process"/>
    <property type="evidence" value="ECO:0007669"/>
    <property type="project" value="InterPro"/>
</dbReference>
<keyword evidence="2" id="KW-0418">Kinase</keyword>
<name>A0A0K6HQX5_9HYPH</name>